<gene>
    <name evidence="1" type="ORF">IAD15_03480</name>
</gene>
<dbReference type="Proteomes" id="UP000824175">
    <property type="component" value="Unassembled WGS sequence"/>
</dbReference>
<reference evidence="1" key="1">
    <citation type="submission" date="2020-10" db="EMBL/GenBank/DDBJ databases">
        <authorList>
            <person name="Gilroy R."/>
        </authorList>
    </citation>
    <scope>NUCLEOTIDE SEQUENCE</scope>
    <source>
        <strain evidence="1">CHK195-11698</strain>
    </source>
</reference>
<protein>
    <submittedName>
        <fullName evidence="1">Uncharacterized protein</fullName>
    </submittedName>
</protein>
<evidence type="ECO:0000313" key="1">
    <source>
        <dbReference type="EMBL" id="HIU13112.1"/>
    </source>
</evidence>
<comment type="caution">
    <text evidence="1">The sequence shown here is derived from an EMBL/GenBank/DDBJ whole genome shotgun (WGS) entry which is preliminary data.</text>
</comment>
<organism evidence="1 2">
    <name type="scientific">Candidatus Fimiplasma intestinipullorum</name>
    <dbReference type="NCBI Taxonomy" id="2840825"/>
    <lineage>
        <taxon>Bacteria</taxon>
        <taxon>Bacillati</taxon>
        <taxon>Bacillota</taxon>
        <taxon>Clostridia</taxon>
        <taxon>Eubacteriales</taxon>
        <taxon>Candidatus Fimiplasma</taxon>
    </lineage>
</organism>
<sequence length="131" mass="15283">MKRYYYKKDETELARLKSDLSYYAKVMGFNFVSDENSDGWACEIRKDKEAHKAVVVVIRNSSSRSVTIEMGVINWIDKAVLLNSFFPELLSHVEEVPVTLFENKEKDIRHDVKVLTKVRLGSYFNTRQEAE</sequence>
<evidence type="ECO:0000313" key="2">
    <source>
        <dbReference type="Proteomes" id="UP000824175"/>
    </source>
</evidence>
<dbReference type="EMBL" id="DVMJ01000024">
    <property type="protein sequence ID" value="HIU13112.1"/>
    <property type="molecule type" value="Genomic_DNA"/>
</dbReference>
<name>A0A9D1HLX7_9FIRM</name>
<dbReference type="AlphaFoldDB" id="A0A9D1HLX7"/>
<proteinExistence type="predicted"/>
<accession>A0A9D1HLX7</accession>
<reference evidence="1" key="2">
    <citation type="journal article" date="2021" name="PeerJ">
        <title>Extensive microbial diversity within the chicken gut microbiome revealed by metagenomics and culture.</title>
        <authorList>
            <person name="Gilroy R."/>
            <person name="Ravi A."/>
            <person name="Getino M."/>
            <person name="Pursley I."/>
            <person name="Horton D.L."/>
            <person name="Alikhan N.F."/>
            <person name="Baker D."/>
            <person name="Gharbi K."/>
            <person name="Hall N."/>
            <person name="Watson M."/>
            <person name="Adriaenssens E.M."/>
            <person name="Foster-Nyarko E."/>
            <person name="Jarju S."/>
            <person name="Secka A."/>
            <person name="Antonio M."/>
            <person name="Oren A."/>
            <person name="Chaudhuri R.R."/>
            <person name="La Ragione R."/>
            <person name="Hildebrand F."/>
            <person name="Pallen M.J."/>
        </authorList>
    </citation>
    <scope>NUCLEOTIDE SEQUENCE</scope>
    <source>
        <strain evidence="1">CHK195-11698</strain>
    </source>
</reference>